<dbReference type="RefSeq" id="WP_132002430.1">
    <property type="nucleotide sequence ID" value="NZ_SMFK01000002.1"/>
</dbReference>
<sequence>MKKKYFILALTFLCLFLGQSSYAQEGWEDEDDWYVNESWDSNDNDYTDNWQDFLSEWFGLDIAGITEGGNFLLSNGDYFYPDSGNLDEVLVNSYHVSEQYEYVPIGENNGNPGGDESEETVDDPTDNCSISYCMPGYTLQNCECVKIPPPCDKLAKANLAELSYDTENGLQKDPSKLPSNVTIVPPSELPSGIDFTNSNGFNSALYRVDNGNGNIEYVYATAGTSITEIQDIINDAQQAGGFSSPQYQLSVDNAMLLKNWAASNNYSLSFTGHSLGGGLANANALATGLPATIYNPAGLNDLTISNDPRLHLYNSGNVTAYVVQGEPIYFINTLLQTPIRGNVIPIGSIAYPAIMYGISSAAAVTSAGTGSALFGIAAISLHSMSNVISDIDCN</sequence>
<proteinExistence type="predicted"/>
<reference evidence="2 3" key="1">
    <citation type="submission" date="2019-03" db="EMBL/GenBank/DDBJ databases">
        <title>Flavobacterium AR-3-4 sp. nov. isolated from arctic soil.</title>
        <authorList>
            <person name="Chaudhary D.K."/>
        </authorList>
    </citation>
    <scope>NUCLEOTIDE SEQUENCE [LARGE SCALE GENOMIC DNA]</scope>
    <source>
        <strain evidence="2 3">AR-3-4</strain>
    </source>
</reference>
<dbReference type="SUPFAM" id="SSF53474">
    <property type="entry name" value="alpha/beta-Hydrolases"/>
    <property type="match status" value="1"/>
</dbReference>
<organism evidence="2 3">
    <name type="scientific">Flavobacterium cellulosilyticum</name>
    <dbReference type="NCBI Taxonomy" id="2541731"/>
    <lineage>
        <taxon>Bacteria</taxon>
        <taxon>Pseudomonadati</taxon>
        <taxon>Bacteroidota</taxon>
        <taxon>Flavobacteriia</taxon>
        <taxon>Flavobacteriales</taxon>
        <taxon>Flavobacteriaceae</taxon>
        <taxon>Flavobacterium</taxon>
    </lineage>
</organism>
<evidence type="ECO:0000256" key="1">
    <source>
        <dbReference type="SAM" id="SignalP"/>
    </source>
</evidence>
<accession>A0A4R5CJP0</accession>
<dbReference type="OrthoDB" id="9765204at2"/>
<keyword evidence="3" id="KW-1185">Reference proteome</keyword>
<dbReference type="InterPro" id="IPR029058">
    <property type="entry name" value="AB_hydrolase_fold"/>
</dbReference>
<evidence type="ECO:0008006" key="4">
    <source>
        <dbReference type="Google" id="ProtNLM"/>
    </source>
</evidence>
<feature type="signal peptide" evidence="1">
    <location>
        <begin position="1"/>
        <end position="23"/>
    </location>
</feature>
<evidence type="ECO:0000313" key="3">
    <source>
        <dbReference type="Proteomes" id="UP000295479"/>
    </source>
</evidence>
<dbReference type="Pfam" id="PF26363">
    <property type="entry name" value="Phospholipase-like"/>
    <property type="match status" value="1"/>
</dbReference>
<dbReference type="AlphaFoldDB" id="A0A4R5CJP0"/>
<dbReference type="Proteomes" id="UP000295479">
    <property type="component" value="Unassembled WGS sequence"/>
</dbReference>
<feature type="chain" id="PRO_5020443849" description="Fungal lipase-like domain-containing protein" evidence="1">
    <location>
        <begin position="24"/>
        <end position="394"/>
    </location>
</feature>
<evidence type="ECO:0000313" key="2">
    <source>
        <dbReference type="EMBL" id="TDD98563.1"/>
    </source>
</evidence>
<name>A0A4R5CJP0_9FLAO</name>
<dbReference type="Gene3D" id="3.40.50.1820">
    <property type="entry name" value="alpha/beta hydrolase"/>
    <property type="match status" value="1"/>
</dbReference>
<protein>
    <recommendedName>
        <fullName evidence="4">Fungal lipase-like domain-containing protein</fullName>
    </recommendedName>
</protein>
<gene>
    <name evidence="2" type="ORF">E0F76_05390</name>
</gene>
<keyword evidence="1" id="KW-0732">Signal</keyword>
<comment type="caution">
    <text evidence="2">The sequence shown here is derived from an EMBL/GenBank/DDBJ whole genome shotgun (WGS) entry which is preliminary data.</text>
</comment>
<dbReference type="EMBL" id="SMFK01000002">
    <property type="protein sequence ID" value="TDD98563.1"/>
    <property type="molecule type" value="Genomic_DNA"/>
</dbReference>